<evidence type="ECO:0000256" key="1">
    <source>
        <dbReference type="ARBA" id="ARBA00022598"/>
    </source>
</evidence>
<organism evidence="7">
    <name type="scientific">candidate division CPR1 bacterium ADurb.Bin160</name>
    <dbReference type="NCBI Taxonomy" id="1852826"/>
    <lineage>
        <taxon>Bacteria</taxon>
        <taxon>candidate division CPR1</taxon>
    </lineage>
</organism>
<dbReference type="GO" id="GO:0006428">
    <property type="term" value="P:isoleucyl-tRNA aminoacylation"/>
    <property type="evidence" value="ECO:0007669"/>
    <property type="project" value="TreeGrafter"/>
</dbReference>
<dbReference type="PANTHER" id="PTHR42780:SF1">
    <property type="entry name" value="ISOLEUCINE--TRNA LIGASE, CYTOPLASMIC"/>
    <property type="match status" value="1"/>
</dbReference>
<evidence type="ECO:0000256" key="5">
    <source>
        <dbReference type="ARBA" id="ARBA00023146"/>
    </source>
</evidence>
<accession>A0A1V5ZRE5</accession>
<protein>
    <submittedName>
        <fullName evidence="7">Isoleucine--tRNA ligase</fullName>
        <ecNumber evidence="7">6.1.1.5</ecNumber>
    </submittedName>
</protein>
<keyword evidence="5" id="KW-0030">Aminoacyl-tRNA synthetase</keyword>
<keyword evidence="1 7" id="KW-0436">Ligase</keyword>
<dbReference type="InterPro" id="IPR009080">
    <property type="entry name" value="tRNAsynth_Ia_anticodon-bd"/>
</dbReference>
<dbReference type="SUPFAM" id="SSF47323">
    <property type="entry name" value="Anticodon-binding domain of a subclass of class I aminoacyl-tRNA synthetases"/>
    <property type="match status" value="1"/>
</dbReference>
<dbReference type="EC" id="6.1.1.5" evidence="7"/>
<dbReference type="InterPro" id="IPR013155">
    <property type="entry name" value="M/V/L/I-tRNA-synth_anticd-bd"/>
</dbReference>
<keyword evidence="4" id="KW-0648">Protein biosynthesis</keyword>
<feature type="domain" description="Methionyl/Valyl/Leucyl/Isoleucyl-tRNA synthetase anticodon-binding" evidence="6">
    <location>
        <begin position="41"/>
        <end position="130"/>
    </location>
</feature>
<evidence type="ECO:0000256" key="3">
    <source>
        <dbReference type="ARBA" id="ARBA00022840"/>
    </source>
</evidence>
<keyword evidence="3" id="KW-0067">ATP-binding</keyword>
<proteinExistence type="predicted"/>
<dbReference type="AlphaFoldDB" id="A0A1V5ZRE5"/>
<dbReference type="GO" id="GO:0005524">
    <property type="term" value="F:ATP binding"/>
    <property type="evidence" value="ECO:0007669"/>
    <property type="project" value="UniProtKB-KW"/>
</dbReference>
<dbReference type="Gene3D" id="1.10.730.10">
    <property type="entry name" value="Isoleucyl-tRNA Synthetase, Domain 1"/>
    <property type="match status" value="1"/>
</dbReference>
<evidence type="ECO:0000256" key="4">
    <source>
        <dbReference type="ARBA" id="ARBA00022917"/>
    </source>
</evidence>
<dbReference type="PANTHER" id="PTHR42780">
    <property type="entry name" value="SOLEUCYL-TRNA SYNTHETASE"/>
    <property type="match status" value="1"/>
</dbReference>
<evidence type="ECO:0000259" key="6">
    <source>
        <dbReference type="Pfam" id="PF08264"/>
    </source>
</evidence>
<evidence type="ECO:0000313" key="7">
    <source>
        <dbReference type="EMBL" id="OQB42608.1"/>
    </source>
</evidence>
<dbReference type="InterPro" id="IPR023586">
    <property type="entry name" value="Ile-tRNA-ligase_type2"/>
</dbReference>
<reference evidence="7" key="1">
    <citation type="submission" date="2017-02" db="EMBL/GenBank/DDBJ databases">
        <title>Delving into the versatile metabolic prowess of the omnipresent phylum Bacteroidetes.</title>
        <authorList>
            <person name="Nobu M.K."/>
            <person name="Mei R."/>
            <person name="Narihiro T."/>
            <person name="Kuroda K."/>
            <person name="Liu W.-T."/>
        </authorList>
    </citation>
    <scope>NUCLEOTIDE SEQUENCE</scope>
    <source>
        <strain evidence="7">ADurb.Bin160</strain>
    </source>
</reference>
<keyword evidence="2" id="KW-0547">Nucleotide-binding</keyword>
<name>A0A1V5ZRE5_9BACT</name>
<sequence length="138" mass="16211">MILSHEVNFEPLRQSLYGEKVSLSKYEIVKLPNCQITNDLDKWILASLHELGLEVEEEMNKYYLDSATKLVLGFVDKLTNWYIRRSRRRFWASGMGQDKISGYNTFFEVLSTFVKIAAPFAPFISERIYLQLQEFTNK</sequence>
<dbReference type="EMBL" id="MWDB01000001">
    <property type="protein sequence ID" value="OQB42608.1"/>
    <property type="molecule type" value="Genomic_DNA"/>
</dbReference>
<gene>
    <name evidence="7" type="primary">ileS</name>
    <name evidence="7" type="ORF">BWY04_00044</name>
</gene>
<evidence type="ECO:0000256" key="2">
    <source>
        <dbReference type="ARBA" id="ARBA00022741"/>
    </source>
</evidence>
<dbReference type="GO" id="GO:0004822">
    <property type="term" value="F:isoleucine-tRNA ligase activity"/>
    <property type="evidence" value="ECO:0007669"/>
    <property type="project" value="UniProtKB-EC"/>
</dbReference>
<comment type="caution">
    <text evidence="7">The sequence shown here is derived from an EMBL/GenBank/DDBJ whole genome shotgun (WGS) entry which is preliminary data.</text>
</comment>
<dbReference type="Pfam" id="PF08264">
    <property type="entry name" value="Anticodon_1"/>
    <property type="match status" value="1"/>
</dbReference>
<dbReference type="Proteomes" id="UP000485621">
    <property type="component" value="Unassembled WGS sequence"/>
</dbReference>